<gene>
    <name evidence="2" type="ORF">C7999DRAFT_35790</name>
</gene>
<evidence type="ECO:0000313" key="3">
    <source>
        <dbReference type="Proteomes" id="UP001303647"/>
    </source>
</evidence>
<keyword evidence="1" id="KW-1133">Transmembrane helix</keyword>
<dbReference type="Proteomes" id="UP001303647">
    <property type="component" value="Unassembled WGS sequence"/>
</dbReference>
<evidence type="ECO:0000256" key="1">
    <source>
        <dbReference type="SAM" id="Phobius"/>
    </source>
</evidence>
<proteinExistence type="predicted"/>
<keyword evidence="3" id="KW-1185">Reference proteome</keyword>
<dbReference type="AlphaFoldDB" id="A0AAN7HKZ4"/>
<organism evidence="2 3">
    <name type="scientific">Corynascus novoguineensis</name>
    <dbReference type="NCBI Taxonomy" id="1126955"/>
    <lineage>
        <taxon>Eukaryota</taxon>
        <taxon>Fungi</taxon>
        <taxon>Dikarya</taxon>
        <taxon>Ascomycota</taxon>
        <taxon>Pezizomycotina</taxon>
        <taxon>Sordariomycetes</taxon>
        <taxon>Sordariomycetidae</taxon>
        <taxon>Sordariales</taxon>
        <taxon>Chaetomiaceae</taxon>
        <taxon>Corynascus</taxon>
    </lineage>
</organism>
<name>A0AAN7HKZ4_9PEZI</name>
<feature type="transmembrane region" description="Helical" evidence="1">
    <location>
        <begin position="90"/>
        <end position="111"/>
    </location>
</feature>
<dbReference type="EMBL" id="MU857775">
    <property type="protein sequence ID" value="KAK4243859.1"/>
    <property type="molecule type" value="Genomic_DNA"/>
</dbReference>
<evidence type="ECO:0000313" key="2">
    <source>
        <dbReference type="EMBL" id="KAK4243859.1"/>
    </source>
</evidence>
<reference evidence="2" key="1">
    <citation type="journal article" date="2023" name="Mol. Phylogenet. Evol.">
        <title>Genome-scale phylogeny and comparative genomics of the fungal order Sordariales.</title>
        <authorList>
            <person name="Hensen N."/>
            <person name="Bonometti L."/>
            <person name="Westerberg I."/>
            <person name="Brannstrom I.O."/>
            <person name="Guillou S."/>
            <person name="Cros-Aarteil S."/>
            <person name="Calhoun S."/>
            <person name="Haridas S."/>
            <person name="Kuo A."/>
            <person name="Mondo S."/>
            <person name="Pangilinan J."/>
            <person name="Riley R."/>
            <person name="LaButti K."/>
            <person name="Andreopoulos B."/>
            <person name="Lipzen A."/>
            <person name="Chen C."/>
            <person name="Yan M."/>
            <person name="Daum C."/>
            <person name="Ng V."/>
            <person name="Clum A."/>
            <person name="Steindorff A."/>
            <person name="Ohm R.A."/>
            <person name="Martin F."/>
            <person name="Silar P."/>
            <person name="Natvig D.O."/>
            <person name="Lalanne C."/>
            <person name="Gautier V."/>
            <person name="Ament-Velasquez S.L."/>
            <person name="Kruys A."/>
            <person name="Hutchinson M.I."/>
            <person name="Powell A.J."/>
            <person name="Barry K."/>
            <person name="Miller A.N."/>
            <person name="Grigoriev I.V."/>
            <person name="Debuchy R."/>
            <person name="Gladieux P."/>
            <person name="Hiltunen Thoren M."/>
            <person name="Johannesson H."/>
        </authorList>
    </citation>
    <scope>NUCLEOTIDE SEQUENCE</scope>
    <source>
        <strain evidence="2">CBS 359.72</strain>
    </source>
</reference>
<keyword evidence="1" id="KW-0812">Transmembrane</keyword>
<feature type="transmembrane region" description="Helical" evidence="1">
    <location>
        <begin position="33"/>
        <end position="58"/>
    </location>
</feature>
<keyword evidence="1" id="KW-0472">Membrane</keyword>
<comment type="caution">
    <text evidence="2">The sequence shown here is derived from an EMBL/GenBank/DDBJ whole genome shotgun (WGS) entry which is preliminary data.</text>
</comment>
<accession>A0AAN7HKZ4</accession>
<protein>
    <submittedName>
        <fullName evidence="2">Uncharacterized protein</fullName>
    </submittedName>
</protein>
<reference evidence="2" key="2">
    <citation type="submission" date="2023-05" db="EMBL/GenBank/DDBJ databases">
        <authorList>
            <consortium name="Lawrence Berkeley National Laboratory"/>
            <person name="Steindorff A."/>
            <person name="Hensen N."/>
            <person name="Bonometti L."/>
            <person name="Westerberg I."/>
            <person name="Brannstrom I.O."/>
            <person name="Guillou S."/>
            <person name="Cros-Aarteil S."/>
            <person name="Calhoun S."/>
            <person name="Haridas S."/>
            <person name="Kuo A."/>
            <person name="Mondo S."/>
            <person name="Pangilinan J."/>
            <person name="Riley R."/>
            <person name="Labutti K."/>
            <person name="Andreopoulos B."/>
            <person name="Lipzen A."/>
            <person name="Chen C."/>
            <person name="Yanf M."/>
            <person name="Daum C."/>
            <person name="Ng V."/>
            <person name="Clum A."/>
            <person name="Ohm R."/>
            <person name="Martin F."/>
            <person name="Silar P."/>
            <person name="Natvig D."/>
            <person name="Lalanne C."/>
            <person name="Gautier V."/>
            <person name="Ament-Velasquez S.L."/>
            <person name="Kruys A."/>
            <person name="Hutchinson M.I."/>
            <person name="Powell A.J."/>
            <person name="Barry K."/>
            <person name="Miller A.N."/>
            <person name="Grigoriev I.V."/>
            <person name="Debuchy R."/>
            <person name="Gladieux P."/>
            <person name="Thoren M.H."/>
            <person name="Johannesson H."/>
        </authorList>
    </citation>
    <scope>NUCLEOTIDE SEQUENCE</scope>
    <source>
        <strain evidence="2">CBS 359.72</strain>
    </source>
</reference>
<sequence>MTIWKAILHVILTNPITFRAHPSSTTIASPPHAYLAIATASALSLLAAFGVGLAVLVLTHDFYDQRDTTRTESCGRRHRRKCHPFTAEAAVYNISIVCFVFTAIALPFALIQWHSVWVRIRRIRWTEEDILAAWKHKDVQTGRDRAKRFWRWLVGNAA</sequence>